<dbReference type="InterPro" id="IPR011010">
    <property type="entry name" value="DNA_brk_join_enz"/>
</dbReference>
<dbReference type="Pfam" id="PF00589">
    <property type="entry name" value="Phage_integrase"/>
    <property type="match status" value="1"/>
</dbReference>
<name>A0ABT2SWG9_9FIRM</name>
<dbReference type="Gene3D" id="1.10.443.10">
    <property type="entry name" value="Intergrase catalytic core"/>
    <property type="match status" value="1"/>
</dbReference>
<keyword evidence="4" id="KW-1185">Reference proteome</keyword>
<dbReference type="InterPro" id="IPR002104">
    <property type="entry name" value="Integrase_catalytic"/>
</dbReference>
<organism evidence="3 4">
    <name type="scientific">[Clostridium] ammoniilyticum</name>
    <dbReference type="NCBI Taxonomy" id="2981784"/>
    <lineage>
        <taxon>Bacteria</taxon>
        <taxon>Bacillati</taxon>
        <taxon>Bacillota</taxon>
        <taxon>Erysipelotrichia</taxon>
        <taxon>Erysipelotrichales</taxon>
        <taxon>Coprobacillaceae</taxon>
        <taxon>Faecalibacillus</taxon>
    </lineage>
</organism>
<sequence length="107" mass="12770">MSNDLCDRNYADYINIKKYKRVISVDKEKVIFTKEEISLLWEYKEDPYYQIILILNYTGIRIGELISLKKENLRLNEQYFVIVKSKTQNGIRKVPIADKIMPFLKFG</sequence>
<feature type="domain" description="Tyr recombinase" evidence="2">
    <location>
        <begin position="27"/>
        <end position="107"/>
    </location>
</feature>
<dbReference type="InterPro" id="IPR013762">
    <property type="entry name" value="Integrase-like_cat_sf"/>
</dbReference>
<proteinExistence type="predicted"/>
<accession>A0ABT2SWG9</accession>
<evidence type="ECO:0000259" key="2">
    <source>
        <dbReference type="PROSITE" id="PS51898"/>
    </source>
</evidence>
<dbReference type="SUPFAM" id="SSF56349">
    <property type="entry name" value="DNA breaking-rejoining enzymes"/>
    <property type="match status" value="1"/>
</dbReference>
<gene>
    <name evidence="3" type="ORF">OCV55_10980</name>
</gene>
<dbReference type="Proteomes" id="UP001208364">
    <property type="component" value="Unassembled WGS sequence"/>
</dbReference>
<evidence type="ECO:0000256" key="1">
    <source>
        <dbReference type="ARBA" id="ARBA00023172"/>
    </source>
</evidence>
<evidence type="ECO:0000313" key="3">
    <source>
        <dbReference type="EMBL" id="MCU6739183.1"/>
    </source>
</evidence>
<dbReference type="RefSeq" id="WP_147580636.1">
    <property type="nucleotide sequence ID" value="NZ_JAOQJR010000012.1"/>
</dbReference>
<keyword evidence="1" id="KW-0233">DNA recombination</keyword>
<comment type="caution">
    <text evidence="3">The sequence shown here is derived from an EMBL/GenBank/DDBJ whole genome shotgun (WGS) entry which is preliminary data.</text>
</comment>
<dbReference type="EMBL" id="JAOQJR010000012">
    <property type="protein sequence ID" value="MCU6739183.1"/>
    <property type="molecule type" value="Genomic_DNA"/>
</dbReference>
<protein>
    <submittedName>
        <fullName evidence="3">Tyrosine-type recombinase/integrase</fullName>
    </submittedName>
</protein>
<evidence type="ECO:0000313" key="4">
    <source>
        <dbReference type="Proteomes" id="UP001208364"/>
    </source>
</evidence>
<dbReference type="PROSITE" id="PS51898">
    <property type="entry name" value="TYR_RECOMBINASE"/>
    <property type="match status" value="1"/>
</dbReference>
<reference evidence="3 4" key="1">
    <citation type="journal article" date="2021" name="ISME Commun">
        <title>Automated analysis of genomic sequences facilitates high-throughput and comprehensive description of bacteria.</title>
        <authorList>
            <person name="Hitch T.C.A."/>
        </authorList>
    </citation>
    <scope>NUCLEOTIDE SEQUENCE [LARGE SCALE GENOMIC DNA]</scope>
    <source>
        <strain evidence="3 4">H4_15</strain>
    </source>
</reference>